<feature type="region of interest" description="Disordered" evidence="6">
    <location>
        <begin position="701"/>
        <end position="724"/>
    </location>
</feature>
<keyword evidence="2" id="KW-0479">Metal-binding</keyword>
<dbReference type="InterPro" id="IPR012337">
    <property type="entry name" value="RNaseH-like_sf"/>
</dbReference>
<dbReference type="GO" id="GO:0008270">
    <property type="term" value="F:zinc ion binding"/>
    <property type="evidence" value="ECO:0007669"/>
    <property type="project" value="UniProtKB-KW"/>
</dbReference>
<keyword evidence="4" id="KW-0862">Zinc</keyword>
<name>A0A834S235_9PLEO</name>
<dbReference type="SUPFAM" id="SSF53098">
    <property type="entry name" value="Ribonuclease H-like"/>
    <property type="match status" value="1"/>
</dbReference>
<dbReference type="InterPro" id="IPR008906">
    <property type="entry name" value="HATC_C_dom"/>
</dbReference>
<protein>
    <submittedName>
        <fullName evidence="8">Dimer-Tnp-hAT domain containing protein</fullName>
    </submittedName>
</protein>
<dbReference type="AlphaFoldDB" id="A0A834S235"/>
<dbReference type="EMBL" id="NQIK02000002">
    <property type="protein sequence ID" value="KAF7574084.1"/>
    <property type="molecule type" value="Genomic_DNA"/>
</dbReference>
<evidence type="ECO:0000256" key="6">
    <source>
        <dbReference type="SAM" id="MobiDB-lite"/>
    </source>
</evidence>
<evidence type="ECO:0000259" key="7">
    <source>
        <dbReference type="Pfam" id="PF05699"/>
    </source>
</evidence>
<evidence type="ECO:0000313" key="9">
    <source>
        <dbReference type="Proteomes" id="UP000245464"/>
    </source>
</evidence>
<feature type="compositionally biased region" description="Basic and acidic residues" evidence="6">
    <location>
        <begin position="712"/>
        <end position="724"/>
    </location>
</feature>
<dbReference type="Proteomes" id="UP000245464">
    <property type="component" value="Chromosome 2"/>
</dbReference>
<feature type="region of interest" description="Disordered" evidence="6">
    <location>
        <begin position="1"/>
        <end position="51"/>
    </location>
</feature>
<evidence type="ECO:0000256" key="4">
    <source>
        <dbReference type="ARBA" id="ARBA00022833"/>
    </source>
</evidence>
<feature type="region of interest" description="Disordered" evidence="6">
    <location>
        <begin position="65"/>
        <end position="88"/>
    </location>
</feature>
<keyword evidence="3" id="KW-0863">Zinc-finger</keyword>
<evidence type="ECO:0000256" key="5">
    <source>
        <dbReference type="ARBA" id="ARBA00023242"/>
    </source>
</evidence>
<dbReference type="GeneID" id="90955319"/>
<proteinExistence type="predicted"/>
<sequence>MPPKRRVDDAAATPSKRARRPAASGFASQPILFESQLSQPRQSPRRAISEASQALNFESRLRKARPEDTVVAPTEGSEQATAASSAADEVATYEEFDASLMDDFEGLDFSLLPRYVRPASSQSSRKSWIYRYGWRVALLRDPSKLFFVCRYCYDHKMTPMSGIYETTRSTTAAARHLEEQKRGHGQSPPGKTAASTKVSWLERMLKQNSGKVSQTAANELLGFNTQRFRMEAVSWLVENNHPLSEFESPAFRRLIAAANPQAEAALWASHVSVTRFVVRLYDYLKPRVVQQLSRALSKIHISFDGWTTKGGKRGFLGVVAHYVDNKAELRDWEMMAEVVIETLQDFGINAQSIGYFVLDNASNNDCTVEVLAHKYGFNAAHRRLRCGPHTLNLVGQTLLWGKDGDAFDNDARELHDEHDFMEEWRRVGPLGVLLSVISYIKTPQQHKLFEDFQRLAHKELPADALAEERKVLEPVKPVVTRWNSYYSCFERAVKLQSAINAYSLHHIRRVRDEDTWAESRGNKQPVAQSWMRSDGLGAADWAVITEYMDVLKPLKTATERLEGRGKSGGSGSIAEVIPVFEYLLSYYEQRVNSYAAVDYNAHPEAPEDHLATNLRAAWAKADDYYSKLDDSPAYYAATILHPYYKHYLDKVWSDKPDWIATNNSSFRALWAQYDTLPRAVRPLRVISNDMDEAIDALINPSSSDEASAAEDEYTRWKRSEPAAERGTEYANNPIKYWVAVRDRYPSLSKLALDVLSIPASSCDCERMFSELGDLLEPRRRCIKPQLLAAIQCVRGWQRAGFSVDGEAPIGMITPEINQSSKLTAPGLIDWLFV</sequence>
<feature type="compositionally biased region" description="Low complexity" evidence="6">
    <location>
        <begin position="74"/>
        <end position="88"/>
    </location>
</feature>
<dbReference type="InterPro" id="IPR052035">
    <property type="entry name" value="ZnF_BED_domain_contain"/>
</dbReference>
<feature type="domain" description="HAT C-terminal dimerisation" evidence="7">
    <location>
        <begin position="730"/>
        <end position="796"/>
    </location>
</feature>
<keyword evidence="5" id="KW-0539">Nucleus</keyword>
<dbReference type="RefSeq" id="XP_065963928.1">
    <property type="nucleotide sequence ID" value="XM_066105301.1"/>
</dbReference>
<evidence type="ECO:0000256" key="2">
    <source>
        <dbReference type="ARBA" id="ARBA00022723"/>
    </source>
</evidence>
<comment type="subcellular location">
    <subcellularLocation>
        <location evidence="1">Nucleus</location>
    </subcellularLocation>
</comment>
<dbReference type="PANTHER" id="PTHR46481">
    <property type="entry name" value="ZINC FINGER BED DOMAIN-CONTAINING PROTEIN 4"/>
    <property type="match status" value="1"/>
</dbReference>
<comment type="caution">
    <text evidence="8">The sequence shown here is derived from an EMBL/GenBank/DDBJ whole genome shotgun (WGS) entry which is preliminary data.</text>
</comment>
<reference evidence="8" key="1">
    <citation type="journal article" date="2018" name="BMC Genomics">
        <title>Comparative genomics of the wheat fungal pathogen Pyrenophora tritici-repentis reveals chromosomal variations and genome plasticity.</title>
        <authorList>
            <person name="Moolhuijzen P."/>
            <person name="See P.T."/>
            <person name="Hane J.K."/>
            <person name="Shi G."/>
            <person name="Liu Z."/>
            <person name="Oliver R.P."/>
            <person name="Moffat C.S."/>
        </authorList>
    </citation>
    <scope>NUCLEOTIDE SEQUENCE [LARGE SCALE GENOMIC DNA]</scope>
    <source>
        <strain evidence="8">M4</strain>
    </source>
</reference>
<dbReference type="KEGG" id="ptrr:90955319"/>
<dbReference type="PANTHER" id="PTHR46481:SF10">
    <property type="entry name" value="ZINC FINGER BED DOMAIN-CONTAINING PROTEIN 39"/>
    <property type="match status" value="1"/>
</dbReference>
<dbReference type="Pfam" id="PF05699">
    <property type="entry name" value="Dimer_Tnp_hAT"/>
    <property type="match status" value="1"/>
</dbReference>
<evidence type="ECO:0000256" key="1">
    <source>
        <dbReference type="ARBA" id="ARBA00004123"/>
    </source>
</evidence>
<evidence type="ECO:0000256" key="3">
    <source>
        <dbReference type="ARBA" id="ARBA00022771"/>
    </source>
</evidence>
<gene>
    <name evidence="8" type="ORF">PtrM4_057070</name>
</gene>
<accession>A0A834S235</accession>
<organism evidence="8 9">
    <name type="scientific">Pyrenophora tritici-repentis</name>
    <dbReference type="NCBI Taxonomy" id="45151"/>
    <lineage>
        <taxon>Eukaryota</taxon>
        <taxon>Fungi</taxon>
        <taxon>Dikarya</taxon>
        <taxon>Ascomycota</taxon>
        <taxon>Pezizomycotina</taxon>
        <taxon>Dothideomycetes</taxon>
        <taxon>Pleosporomycetidae</taxon>
        <taxon>Pleosporales</taxon>
        <taxon>Pleosporineae</taxon>
        <taxon>Pleosporaceae</taxon>
        <taxon>Pyrenophora</taxon>
    </lineage>
</organism>
<dbReference type="GO" id="GO:0005634">
    <property type="term" value="C:nucleus"/>
    <property type="evidence" value="ECO:0007669"/>
    <property type="project" value="UniProtKB-SubCell"/>
</dbReference>
<evidence type="ECO:0000313" key="8">
    <source>
        <dbReference type="EMBL" id="KAF7574084.1"/>
    </source>
</evidence>
<dbReference type="GO" id="GO:0046983">
    <property type="term" value="F:protein dimerization activity"/>
    <property type="evidence" value="ECO:0007669"/>
    <property type="project" value="InterPro"/>
</dbReference>